<sequence>MIAHELINHMIPPLKLTDDSAKAITWMEELRVKELPVIDEESFKGLISEDIIFTSNELSSKVGDFLLSGQSCFVYEDKHLYDVMKVSTDNDSQVVAVLDKEDKYIGVITIQDALIAFAQSAAVQSQGGILVLSMKKIDYSMAELARLIEADDVKILSSSIQSDLLDPEKIKLTLKLNTIDVSRTVATLERFNYKIIATFEESLGNDVNQERLDILFKFLDI</sequence>
<dbReference type="InterPro" id="IPR000644">
    <property type="entry name" value="CBS_dom"/>
</dbReference>
<evidence type="ECO:0000313" key="3">
    <source>
        <dbReference type="EMBL" id="QCK13388.1"/>
    </source>
</evidence>
<name>A0A4D7K1S0_9BACT</name>
<dbReference type="Pfam" id="PF00571">
    <property type="entry name" value="CBS"/>
    <property type="match status" value="1"/>
</dbReference>
<dbReference type="SUPFAM" id="SSF54631">
    <property type="entry name" value="CBS-domain pair"/>
    <property type="match status" value="1"/>
</dbReference>
<protein>
    <submittedName>
        <fullName evidence="3">Cbs domain containing protein</fullName>
    </submittedName>
</protein>
<dbReference type="KEGG" id="fpf:DCC35_00795"/>
<dbReference type="AlphaFoldDB" id="A0A4D7K1S0"/>
<organism evidence="3 4">
    <name type="scientific">Mangrovivirga cuniculi</name>
    <dbReference type="NCBI Taxonomy" id="2715131"/>
    <lineage>
        <taxon>Bacteria</taxon>
        <taxon>Pseudomonadati</taxon>
        <taxon>Bacteroidota</taxon>
        <taxon>Cytophagia</taxon>
        <taxon>Cytophagales</taxon>
        <taxon>Mangrovivirgaceae</taxon>
        <taxon>Mangrovivirga</taxon>
    </lineage>
</organism>
<proteinExistence type="predicted"/>
<keyword evidence="1" id="KW-0129">CBS domain</keyword>
<gene>
    <name evidence="3" type="ORF">DCC35_00795</name>
</gene>
<dbReference type="EMBL" id="CP028923">
    <property type="protein sequence ID" value="QCK13388.1"/>
    <property type="molecule type" value="Genomic_DNA"/>
</dbReference>
<dbReference type="CDD" id="cd17783">
    <property type="entry name" value="CBS_pair_bac"/>
    <property type="match status" value="1"/>
</dbReference>
<evidence type="ECO:0000313" key="4">
    <source>
        <dbReference type="Proteomes" id="UP000298616"/>
    </source>
</evidence>
<accession>A0A4D7K1S0</accession>
<dbReference type="RefSeq" id="WP_137088982.1">
    <property type="nucleotide sequence ID" value="NZ_CP028923.1"/>
</dbReference>
<keyword evidence="4" id="KW-1185">Reference proteome</keyword>
<dbReference type="Gene3D" id="3.10.580.10">
    <property type="entry name" value="CBS-domain"/>
    <property type="match status" value="1"/>
</dbReference>
<evidence type="ECO:0000259" key="2">
    <source>
        <dbReference type="PROSITE" id="PS51371"/>
    </source>
</evidence>
<feature type="domain" description="CBS" evidence="2">
    <location>
        <begin position="66"/>
        <end position="123"/>
    </location>
</feature>
<reference evidence="3 4" key="1">
    <citation type="submission" date="2018-04" db="EMBL/GenBank/DDBJ databases">
        <title>Complete genome uncultured novel isolate.</title>
        <authorList>
            <person name="Merlino G."/>
        </authorList>
    </citation>
    <scope>NUCLEOTIDE SEQUENCE [LARGE SCALE GENOMIC DNA]</scope>
    <source>
        <strain evidence="4">R1DC9</strain>
    </source>
</reference>
<dbReference type="OrthoDB" id="1523762at2"/>
<dbReference type="PROSITE" id="PS51371">
    <property type="entry name" value="CBS"/>
    <property type="match status" value="1"/>
</dbReference>
<dbReference type="InterPro" id="IPR046342">
    <property type="entry name" value="CBS_dom_sf"/>
</dbReference>
<dbReference type="Proteomes" id="UP000298616">
    <property type="component" value="Chromosome"/>
</dbReference>
<evidence type="ECO:0000256" key="1">
    <source>
        <dbReference type="PROSITE-ProRule" id="PRU00703"/>
    </source>
</evidence>